<organism evidence="4 5">
    <name type="scientific">Velocimicrobium porci</name>
    <dbReference type="NCBI Taxonomy" id="2606634"/>
    <lineage>
        <taxon>Bacteria</taxon>
        <taxon>Bacillati</taxon>
        <taxon>Bacillota</taxon>
        <taxon>Clostridia</taxon>
        <taxon>Lachnospirales</taxon>
        <taxon>Lachnospiraceae</taxon>
        <taxon>Velocimicrobium</taxon>
    </lineage>
</organism>
<dbReference type="PROSITE" id="PS01081">
    <property type="entry name" value="HTH_TETR_1"/>
    <property type="match status" value="1"/>
</dbReference>
<dbReference type="InterPro" id="IPR001647">
    <property type="entry name" value="HTH_TetR"/>
</dbReference>
<name>A0A6L5XVA4_9FIRM</name>
<dbReference type="EMBL" id="VUMT01000002">
    <property type="protein sequence ID" value="MSS62756.1"/>
    <property type="molecule type" value="Genomic_DNA"/>
</dbReference>
<dbReference type="GO" id="GO:0003677">
    <property type="term" value="F:DNA binding"/>
    <property type="evidence" value="ECO:0007669"/>
    <property type="project" value="UniProtKB-UniRule"/>
</dbReference>
<dbReference type="PANTHER" id="PTHR43479">
    <property type="entry name" value="ACREF/ENVCD OPERON REPRESSOR-RELATED"/>
    <property type="match status" value="1"/>
</dbReference>
<dbReference type="PANTHER" id="PTHR43479:SF11">
    <property type="entry name" value="ACREF_ENVCD OPERON REPRESSOR-RELATED"/>
    <property type="match status" value="1"/>
</dbReference>
<evidence type="ECO:0000259" key="3">
    <source>
        <dbReference type="PROSITE" id="PS50977"/>
    </source>
</evidence>
<evidence type="ECO:0000256" key="1">
    <source>
        <dbReference type="ARBA" id="ARBA00023125"/>
    </source>
</evidence>
<feature type="DNA-binding region" description="H-T-H motif" evidence="2">
    <location>
        <begin position="32"/>
        <end position="51"/>
    </location>
</feature>
<protein>
    <submittedName>
        <fullName evidence="4">TetR/AcrR family transcriptional regulator</fullName>
    </submittedName>
</protein>
<keyword evidence="5" id="KW-1185">Reference proteome</keyword>
<dbReference type="Gene3D" id="1.10.357.10">
    <property type="entry name" value="Tetracycline Repressor, domain 2"/>
    <property type="match status" value="1"/>
</dbReference>
<evidence type="ECO:0000313" key="4">
    <source>
        <dbReference type="EMBL" id="MSS62756.1"/>
    </source>
</evidence>
<reference evidence="4 5" key="1">
    <citation type="submission" date="2019-08" db="EMBL/GenBank/DDBJ databases">
        <title>In-depth cultivation of the pig gut microbiome towards novel bacterial diversity and tailored functional studies.</title>
        <authorList>
            <person name="Wylensek D."/>
            <person name="Hitch T.C.A."/>
            <person name="Clavel T."/>
        </authorList>
    </citation>
    <scope>NUCLEOTIDE SEQUENCE [LARGE SCALE GENOMIC DNA]</scope>
    <source>
        <strain evidence="4 5">WCA-693-APC-MOT-I</strain>
    </source>
</reference>
<keyword evidence="1 2" id="KW-0238">DNA-binding</keyword>
<dbReference type="Pfam" id="PF00440">
    <property type="entry name" value="TetR_N"/>
    <property type="match status" value="1"/>
</dbReference>
<proteinExistence type="predicted"/>
<dbReference type="InterPro" id="IPR009057">
    <property type="entry name" value="Homeodomain-like_sf"/>
</dbReference>
<accession>A0A6L5XVA4</accession>
<evidence type="ECO:0000313" key="5">
    <source>
        <dbReference type="Proteomes" id="UP000482209"/>
    </source>
</evidence>
<dbReference type="SUPFAM" id="SSF46689">
    <property type="entry name" value="Homeodomain-like"/>
    <property type="match status" value="1"/>
</dbReference>
<evidence type="ECO:0000256" key="2">
    <source>
        <dbReference type="PROSITE-ProRule" id="PRU00335"/>
    </source>
</evidence>
<feature type="domain" description="HTH tetR-type" evidence="3">
    <location>
        <begin position="9"/>
        <end position="69"/>
    </location>
</feature>
<comment type="caution">
    <text evidence="4">The sequence shown here is derived from an EMBL/GenBank/DDBJ whole genome shotgun (WGS) entry which is preliminary data.</text>
</comment>
<dbReference type="PRINTS" id="PR00455">
    <property type="entry name" value="HTHTETR"/>
</dbReference>
<gene>
    <name evidence="4" type="ORF">FYJ58_02470</name>
</gene>
<sequence>MNKLEHNKQLKKEALFNTAFELFMTKGINKTTISDIVQKAGVAKGTFYLYFSDKYDVRNKLVSKKAGELFTKGYKELKATQITGTEDSVIYIIDYIINELQQDKALVTFIAKNLSWGIFRAALNTPIAAEENGLNFYDSFTNLIEENGDHFDNPEIMLFTIVELVGGTCHNCILYHEPLTMDEYKPFLYDTIHGIFQQHRKGMSSQSQ</sequence>
<dbReference type="AlphaFoldDB" id="A0A6L5XVA4"/>
<dbReference type="PROSITE" id="PS50977">
    <property type="entry name" value="HTH_TETR_2"/>
    <property type="match status" value="1"/>
</dbReference>
<dbReference type="InterPro" id="IPR050624">
    <property type="entry name" value="HTH-type_Tx_Regulator"/>
</dbReference>
<dbReference type="Proteomes" id="UP000482209">
    <property type="component" value="Unassembled WGS sequence"/>
</dbReference>
<dbReference type="InterPro" id="IPR023772">
    <property type="entry name" value="DNA-bd_HTH_TetR-type_CS"/>
</dbReference>